<accession>A0A072N3I5</accession>
<feature type="chain" id="PRO_5001680283" evidence="3">
    <location>
        <begin position="25"/>
        <end position="938"/>
    </location>
</feature>
<dbReference type="Proteomes" id="UP000035057">
    <property type="component" value="Unassembled WGS sequence"/>
</dbReference>
<name>A0A072N3I5_9GAMM</name>
<keyword evidence="5" id="KW-1185">Reference proteome</keyword>
<dbReference type="InterPro" id="IPR019734">
    <property type="entry name" value="TPR_rpt"/>
</dbReference>
<dbReference type="Gene3D" id="1.25.40.10">
    <property type="entry name" value="Tetratricopeptide repeat domain"/>
    <property type="match status" value="3"/>
</dbReference>
<feature type="signal peptide" evidence="3">
    <location>
        <begin position="1"/>
        <end position="24"/>
    </location>
</feature>
<keyword evidence="1" id="KW-0677">Repeat</keyword>
<dbReference type="PANTHER" id="PTHR45586">
    <property type="entry name" value="TPR REPEAT-CONTAINING PROTEIN PA4667"/>
    <property type="match status" value="1"/>
</dbReference>
<dbReference type="SUPFAM" id="SSF48452">
    <property type="entry name" value="TPR-like"/>
    <property type="match status" value="3"/>
</dbReference>
<dbReference type="Pfam" id="PF13174">
    <property type="entry name" value="TPR_6"/>
    <property type="match status" value="1"/>
</dbReference>
<reference evidence="4 5" key="1">
    <citation type="submission" date="2012-12" db="EMBL/GenBank/DDBJ databases">
        <title>Genome assembly of Marinobacter sp. AK21.</title>
        <authorList>
            <person name="Khatri I."/>
            <person name="Kumar R."/>
            <person name="Vaidya B."/>
            <person name="Subramanian S."/>
            <person name="Pinnaka A."/>
        </authorList>
    </citation>
    <scope>NUCLEOTIDE SEQUENCE [LARGE SCALE GENOMIC DNA]</scope>
    <source>
        <strain evidence="4 5">AK21</strain>
    </source>
</reference>
<comment type="caution">
    <text evidence="4">The sequence shown here is derived from an EMBL/GenBank/DDBJ whole genome shotgun (WGS) entry which is preliminary data.</text>
</comment>
<sequence length="938" mass="103471">MNRMRFAIFAMVCATPLLVQTSLAQESFQVELGKDGETIEDMRPVFLTFEARPLPAISPTEVARRYQRLFDASDEPEVRIDALNRLSNIQDVSGEDVGFSADQEARVYQQALESYESILTRGSYSGKLDELLYQMARAHALTGESEKSIDRLEQLVGLYPDSSLVPEAHFRIAESEFASGEYFQAEAAYLAAIEAAENPELTRKARYMLGWSQFKQGESAWSRAGKTFYTVLDSLLPDPQSVNALSDTEVDLIDDALRIVATMAARQGGTDTLVQWLGDGNERAWTYLAFDRLADYYAANGAFEQSVQTNRAFVDFSPEHAAKPLFMVQIADVWRMVGDAAKVRRAHADYVAMFATDTAFIQLPPEEQQRWRSVSRELADYYYHSGSGLKEQAGARAESAFATAAGYYRALGDRQDRPGEVLRLAGDAYLQAGDIQNALQSFQQAAYDTADYGEAADSGWAAITVLRQQWLEGEGAATDRLTGLTSEADRFAGKFPEDSRVSGLMADLAGKWLEAGDREQALKYAQTVLTNPRATPSTRYSAWVVTGRGRQQLGEFGLAERAWKHALDLTADPAVPDEIAGTDDTIRSQLATAIYRQGENAAAAGNAAAAVAHFRRVGPVVPGSDIAIKAQFDAGNTLLKAGEYALAIPELEAFRRDYPSNPLASEISEKLVHAYVSSDQPAAAAQELLDRAKNSPDPWPLKLRAAGLFHEAGSIPRRNQVYAAYLDTQPAATSAAEHIELQTLRHRLLITVEAPEPYRQALLSQEMDSRWHSDQTLAWAARQSLILGAKAAASFATIRLGQPLAESLSAKQVALEKARKYFLDAEALAGDAVLSESLYRRAELYRALATDLMNSTVPGELNELEAMQYQMLLEEEAFPFEEKAIRLHADNHRRITSSGYDAWIGKSLDVLATLNPGRYDRSVRWMSWANDEEGDDAG</sequence>
<dbReference type="STRING" id="1137280.D777_00898"/>
<gene>
    <name evidence="4" type="ORF">D777_00898</name>
</gene>
<dbReference type="SMART" id="SM00028">
    <property type="entry name" value="TPR"/>
    <property type="match status" value="4"/>
</dbReference>
<dbReference type="RefSeq" id="WP_036128799.1">
    <property type="nucleotide sequence ID" value="NZ_ANIE01000003.1"/>
</dbReference>
<evidence type="ECO:0000256" key="1">
    <source>
        <dbReference type="ARBA" id="ARBA00022737"/>
    </source>
</evidence>
<evidence type="ECO:0000256" key="2">
    <source>
        <dbReference type="ARBA" id="ARBA00022803"/>
    </source>
</evidence>
<dbReference type="EMBL" id="ANIE01000003">
    <property type="protein sequence ID" value="KEF32264.1"/>
    <property type="molecule type" value="Genomic_DNA"/>
</dbReference>
<keyword evidence="2" id="KW-0802">TPR repeat</keyword>
<evidence type="ECO:0000313" key="4">
    <source>
        <dbReference type="EMBL" id="KEF32264.1"/>
    </source>
</evidence>
<dbReference type="PANTHER" id="PTHR45586:SF1">
    <property type="entry name" value="LIPOPOLYSACCHARIDE ASSEMBLY PROTEIN B"/>
    <property type="match status" value="1"/>
</dbReference>
<dbReference type="InterPro" id="IPR011990">
    <property type="entry name" value="TPR-like_helical_dom_sf"/>
</dbReference>
<evidence type="ECO:0000313" key="5">
    <source>
        <dbReference type="Proteomes" id="UP000035057"/>
    </source>
</evidence>
<dbReference type="AlphaFoldDB" id="A0A072N3I5"/>
<protein>
    <submittedName>
        <fullName evidence="4">TPR domain protein, putative component of TonB system</fullName>
    </submittedName>
</protein>
<evidence type="ECO:0000256" key="3">
    <source>
        <dbReference type="SAM" id="SignalP"/>
    </source>
</evidence>
<dbReference type="InterPro" id="IPR051012">
    <property type="entry name" value="CellSynth/LPSAsmb/PSIAsmb"/>
</dbReference>
<proteinExistence type="predicted"/>
<keyword evidence="3" id="KW-0732">Signal</keyword>
<organism evidence="4 5">
    <name type="scientific">Marinobacter nitratireducens</name>
    <dbReference type="NCBI Taxonomy" id="1137280"/>
    <lineage>
        <taxon>Bacteria</taxon>
        <taxon>Pseudomonadati</taxon>
        <taxon>Pseudomonadota</taxon>
        <taxon>Gammaproteobacteria</taxon>
        <taxon>Pseudomonadales</taxon>
        <taxon>Marinobacteraceae</taxon>
        <taxon>Marinobacter</taxon>
    </lineage>
</organism>
<dbReference type="PATRIC" id="fig|1137280.3.peg.714"/>